<dbReference type="PANTHER" id="PTHR11079:SF161">
    <property type="entry name" value="CMP_DCMP-TYPE DEAMINASE DOMAIN-CONTAINING PROTEIN"/>
    <property type="match status" value="1"/>
</dbReference>
<reference evidence="4 5" key="1">
    <citation type="submission" date="2013-08" db="EMBL/GenBank/DDBJ databases">
        <authorList>
            <person name="Huang J."/>
            <person name="Wang G."/>
        </authorList>
    </citation>
    <scope>NUCLEOTIDE SEQUENCE [LARGE SCALE GENOMIC DNA]</scope>
    <source>
        <strain evidence="4 5">JSM 072002</strain>
    </source>
</reference>
<dbReference type="InterPro" id="IPR002125">
    <property type="entry name" value="CMP_dCMP_dom"/>
</dbReference>
<dbReference type="InterPro" id="IPR016192">
    <property type="entry name" value="APOBEC/CMP_deaminase_Zn-bd"/>
</dbReference>
<evidence type="ECO:0000259" key="3">
    <source>
        <dbReference type="PROSITE" id="PS51747"/>
    </source>
</evidence>
<dbReference type="AlphaFoldDB" id="A0A0A5G812"/>
<dbReference type="InterPro" id="IPR016193">
    <property type="entry name" value="Cytidine_deaminase-like"/>
</dbReference>
<dbReference type="Pfam" id="PF00383">
    <property type="entry name" value="dCMP_cyt_deam_1"/>
    <property type="match status" value="1"/>
</dbReference>
<gene>
    <name evidence="4" type="ORF">N784_10590</name>
</gene>
<keyword evidence="1" id="KW-0479">Metal-binding</keyword>
<dbReference type="PROSITE" id="PS00903">
    <property type="entry name" value="CYT_DCMP_DEAMINASES_1"/>
    <property type="match status" value="1"/>
</dbReference>
<dbReference type="GO" id="GO:0047974">
    <property type="term" value="F:guanosine deaminase activity"/>
    <property type="evidence" value="ECO:0007669"/>
    <property type="project" value="TreeGrafter"/>
</dbReference>
<dbReference type="SUPFAM" id="SSF53927">
    <property type="entry name" value="Cytidine deaminase-like"/>
    <property type="match status" value="1"/>
</dbReference>
<dbReference type="Gene3D" id="3.40.140.10">
    <property type="entry name" value="Cytidine Deaminase, domain 2"/>
    <property type="match status" value="1"/>
</dbReference>
<evidence type="ECO:0000313" key="5">
    <source>
        <dbReference type="Proteomes" id="UP000030401"/>
    </source>
</evidence>
<dbReference type="CDD" id="cd01285">
    <property type="entry name" value="nucleoside_deaminase"/>
    <property type="match status" value="1"/>
</dbReference>
<sequence length="150" mass="16744">MNYLYYAMELAVENVQQGGSPFGAVLVLEGEVISTGVNLHHRCYDVTTHAEIEAVRKAQHKLQTDDLSACTMYASGMPCPMCLAAMYFVGIRNVYYAQTLEEAETVGLGTSKQIYSDLAKESAQWHIHMVHVPTSHPEDPMKLFQQMKGE</sequence>
<proteinExistence type="predicted"/>
<dbReference type="eggNOG" id="COG0590">
    <property type="taxonomic scope" value="Bacteria"/>
</dbReference>
<keyword evidence="2" id="KW-0862">Zinc</keyword>
<protein>
    <submittedName>
        <fullName evidence="4">Guanine deaminase</fullName>
    </submittedName>
</protein>
<dbReference type="STRING" id="1385512.N784_10590"/>
<comment type="caution">
    <text evidence="4">The sequence shown here is derived from an EMBL/GenBank/DDBJ whole genome shotgun (WGS) entry which is preliminary data.</text>
</comment>
<dbReference type="PROSITE" id="PS51747">
    <property type="entry name" value="CYT_DCMP_DEAMINASES_2"/>
    <property type="match status" value="1"/>
</dbReference>
<keyword evidence="5" id="KW-1185">Reference proteome</keyword>
<organism evidence="4 5">
    <name type="scientific">Pontibacillus litoralis JSM 072002</name>
    <dbReference type="NCBI Taxonomy" id="1385512"/>
    <lineage>
        <taxon>Bacteria</taxon>
        <taxon>Bacillati</taxon>
        <taxon>Bacillota</taxon>
        <taxon>Bacilli</taxon>
        <taxon>Bacillales</taxon>
        <taxon>Bacillaceae</taxon>
        <taxon>Pontibacillus</taxon>
    </lineage>
</organism>
<evidence type="ECO:0000256" key="1">
    <source>
        <dbReference type="ARBA" id="ARBA00022723"/>
    </source>
</evidence>
<evidence type="ECO:0000313" key="4">
    <source>
        <dbReference type="EMBL" id="KGX88174.1"/>
    </source>
</evidence>
<dbReference type="EMBL" id="AVPG01000003">
    <property type="protein sequence ID" value="KGX88174.1"/>
    <property type="molecule type" value="Genomic_DNA"/>
</dbReference>
<evidence type="ECO:0000256" key="2">
    <source>
        <dbReference type="ARBA" id="ARBA00022833"/>
    </source>
</evidence>
<dbReference type="GO" id="GO:0006152">
    <property type="term" value="P:purine nucleoside catabolic process"/>
    <property type="evidence" value="ECO:0007669"/>
    <property type="project" value="TreeGrafter"/>
</dbReference>
<name>A0A0A5G812_9BACI</name>
<dbReference type="GO" id="GO:0008270">
    <property type="term" value="F:zinc ion binding"/>
    <property type="evidence" value="ECO:0007669"/>
    <property type="project" value="InterPro"/>
</dbReference>
<accession>A0A0A5G812</accession>
<dbReference type="OrthoDB" id="9802676at2"/>
<dbReference type="RefSeq" id="WP_036832507.1">
    <property type="nucleotide sequence ID" value="NZ_AVPG01000003.1"/>
</dbReference>
<feature type="domain" description="CMP/dCMP-type deaminase" evidence="3">
    <location>
        <begin position="1"/>
        <end position="111"/>
    </location>
</feature>
<dbReference type="PANTHER" id="PTHR11079">
    <property type="entry name" value="CYTOSINE DEAMINASE FAMILY MEMBER"/>
    <property type="match status" value="1"/>
</dbReference>
<dbReference type="Proteomes" id="UP000030401">
    <property type="component" value="Unassembled WGS sequence"/>
</dbReference>